<dbReference type="InterPro" id="IPR011042">
    <property type="entry name" value="6-blade_b-propeller_TolB-like"/>
</dbReference>
<evidence type="ECO:0000256" key="2">
    <source>
        <dbReference type="PROSITE-ProRule" id="PRU00504"/>
    </source>
</evidence>
<keyword evidence="3" id="KW-0472">Membrane</keyword>
<organism evidence="5 6">
    <name type="scientific">Lederbergia graminis</name>
    <dbReference type="NCBI Taxonomy" id="735518"/>
    <lineage>
        <taxon>Bacteria</taxon>
        <taxon>Bacillati</taxon>
        <taxon>Bacillota</taxon>
        <taxon>Bacilli</taxon>
        <taxon>Bacillales</taxon>
        <taxon>Bacillaceae</taxon>
        <taxon>Lederbergia</taxon>
    </lineage>
</organism>
<accession>A0ABW0LPS3</accession>
<dbReference type="SUPFAM" id="SSF48452">
    <property type="entry name" value="TPR-like"/>
    <property type="match status" value="1"/>
</dbReference>
<dbReference type="CDD" id="cd05819">
    <property type="entry name" value="NHL"/>
    <property type="match status" value="1"/>
</dbReference>
<name>A0ABW0LPS3_9BACI</name>
<keyword evidence="3" id="KW-1133">Transmembrane helix</keyword>
<evidence type="ECO:0000313" key="5">
    <source>
        <dbReference type="EMBL" id="MFC5467042.1"/>
    </source>
</evidence>
<proteinExistence type="predicted"/>
<dbReference type="InterPro" id="IPR001258">
    <property type="entry name" value="NHL_repeat"/>
</dbReference>
<dbReference type="InterPro" id="IPR050952">
    <property type="entry name" value="TRIM-NHL_E3_ligases"/>
</dbReference>
<feature type="repeat" description="NHL" evidence="2">
    <location>
        <begin position="63"/>
        <end position="100"/>
    </location>
</feature>
<feature type="transmembrane region" description="Helical" evidence="3">
    <location>
        <begin position="454"/>
        <end position="475"/>
    </location>
</feature>
<dbReference type="RefSeq" id="WP_382355895.1">
    <property type="nucleotide sequence ID" value="NZ_JBHSMC010000046.1"/>
</dbReference>
<dbReference type="PANTHER" id="PTHR24104">
    <property type="entry name" value="E3 UBIQUITIN-PROTEIN LIGASE NHLRC1-RELATED"/>
    <property type="match status" value="1"/>
</dbReference>
<comment type="caution">
    <text evidence="5">The sequence shown here is derived from an EMBL/GenBank/DDBJ whole genome shotgun (WGS) entry which is preliminary data.</text>
</comment>
<dbReference type="SUPFAM" id="SSF101898">
    <property type="entry name" value="NHL repeat"/>
    <property type="match status" value="1"/>
</dbReference>
<keyword evidence="6" id="KW-1185">Reference proteome</keyword>
<feature type="repeat" description="NHL" evidence="2">
    <location>
        <begin position="109"/>
        <end position="149"/>
    </location>
</feature>
<evidence type="ECO:0000256" key="3">
    <source>
        <dbReference type="SAM" id="Phobius"/>
    </source>
</evidence>
<protein>
    <recommendedName>
        <fullName evidence="7">NHL repeat-containing protein</fullName>
    </recommendedName>
</protein>
<dbReference type="EMBL" id="JBHSMC010000046">
    <property type="protein sequence ID" value="MFC5467042.1"/>
    <property type="molecule type" value="Genomic_DNA"/>
</dbReference>
<dbReference type="InterPro" id="IPR011990">
    <property type="entry name" value="TPR-like_helical_dom_sf"/>
</dbReference>
<sequence>MMWNWKRSVRSFLCFLIGAVALFSIDTQRAAAEGATDTYNYSFWGTTVKSPAAYTAEKIINGQQFDIGAFADPNDIHVTENQDIYVVDTGNQRIVILNKNLELVHVIDSFMNNGQEDTFNQPEGIFVNELNDIYIADTGNKRIVHLNDNYELEKIVDSPQSEVIKQDFDFKPVRVVVDKAQRIYVMASGVFDGFMEFNADGEFTTFIGANRVQVNPIEYLWKQLATKEQRSQMVQFIPTEFTNLDINEQGFIYATNGDSFGDTIKKLNAQGNDILRREGYFNPRGDENYYVDDGPSRLIDIDVWHSEIYSVLDSKRGRVFTYNGDGHLMYIFGGLGNLRGEFVNPIAIERLGNDFLVLDRALGEITVFEPTVYGTTLNEAVKAYYNGEEEDAYHLYQETINMNANLDFAYTGIGKALLRQGKYKEAMEYFKVSKDQMNYSKAFLLHRKQVLRGYFPYIMTGIVAFVLLWFGWKVFRNVRGGRRINAVD</sequence>
<evidence type="ECO:0000313" key="6">
    <source>
        <dbReference type="Proteomes" id="UP001596147"/>
    </source>
</evidence>
<dbReference type="PANTHER" id="PTHR24104:SF25">
    <property type="entry name" value="PROTEIN LIN-41"/>
    <property type="match status" value="1"/>
</dbReference>
<dbReference type="Pfam" id="PF01436">
    <property type="entry name" value="NHL"/>
    <property type="match status" value="2"/>
</dbReference>
<reference evidence="6" key="1">
    <citation type="journal article" date="2019" name="Int. J. Syst. Evol. Microbiol.">
        <title>The Global Catalogue of Microorganisms (GCM) 10K type strain sequencing project: providing services to taxonomists for standard genome sequencing and annotation.</title>
        <authorList>
            <consortium name="The Broad Institute Genomics Platform"/>
            <consortium name="The Broad Institute Genome Sequencing Center for Infectious Disease"/>
            <person name="Wu L."/>
            <person name="Ma J."/>
        </authorList>
    </citation>
    <scope>NUCLEOTIDE SEQUENCE [LARGE SCALE GENOMIC DNA]</scope>
    <source>
        <strain evidence="6">CGMCC 1.12237</strain>
    </source>
</reference>
<keyword evidence="4" id="KW-0732">Signal</keyword>
<dbReference type="PROSITE" id="PS51125">
    <property type="entry name" value="NHL"/>
    <property type="match status" value="2"/>
</dbReference>
<keyword evidence="3" id="KW-0812">Transmembrane</keyword>
<dbReference type="Gene3D" id="2.120.10.30">
    <property type="entry name" value="TolB, C-terminal domain"/>
    <property type="match status" value="1"/>
</dbReference>
<evidence type="ECO:0008006" key="7">
    <source>
        <dbReference type="Google" id="ProtNLM"/>
    </source>
</evidence>
<dbReference type="Gene3D" id="1.25.40.10">
    <property type="entry name" value="Tetratricopeptide repeat domain"/>
    <property type="match status" value="1"/>
</dbReference>
<keyword evidence="1" id="KW-0677">Repeat</keyword>
<evidence type="ECO:0000256" key="1">
    <source>
        <dbReference type="ARBA" id="ARBA00022737"/>
    </source>
</evidence>
<feature type="chain" id="PRO_5045063148" description="NHL repeat-containing protein" evidence="4">
    <location>
        <begin position="32"/>
        <end position="488"/>
    </location>
</feature>
<evidence type="ECO:0000256" key="4">
    <source>
        <dbReference type="SAM" id="SignalP"/>
    </source>
</evidence>
<feature type="signal peptide" evidence="4">
    <location>
        <begin position="1"/>
        <end position="31"/>
    </location>
</feature>
<gene>
    <name evidence="5" type="ORF">ACFPM4_20150</name>
</gene>
<dbReference type="Proteomes" id="UP001596147">
    <property type="component" value="Unassembled WGS sequence"/>
</dbReference>